<comment type="caution">
    <text evidence="4">The sequence shown here is derived from an EMBL/GenBank/DDBJ whole genome shotgun (WGS) entry which is preliminary data.</text>
</comment>
<reference evidence="4 5" key="1">
    <citation type="submission" date="2018-03" db="EMBL/GenBank/DDBJ databases">
        <title>Draft genome of Deinococcus sp. OD32.</title>
        <authorList>
            <person name="Wang X.-P."/>
            <person name="Du Z.-J."/>
        </authorList>
    </citation>
    <scope>NUCLEOTIDE SEQUENCE [LARGE SCALE GENOMIC DNA]</scope>
    <source>
        <strain evidence="4 5">OD32</strain>
    </source>
</reference>
<evidence type="ECO:0000313" key="5">
    <source>
        <dbReference type="Proteomes" id="UP000240317"/>
    </source>
</evidence>
<evidence type="ECO:0000259" key="3">
    <source>
        <dbReference type="Pfam" id="PF01345"/>
    </source>
</evidence>
<protein>
    <recommendedName>
        <fullName evidence="3">DUF11 domain-containing protein</fullName>
    </recommendedName>
</protein>
<feature type="signal peptide" evidence="2">
    <location>
        <begin position="1"/>
        <end position="26"/>
    </location>
</feature>
<evidence type="ECO:0000256" key="2">
    <source>
        <dbReference type="SAM" id="SignalP"/>
    </source>
</evidence>
<dbReference type="InterPro" id="IPR013783">
    <property type="entry name" value="Ig-like_fold"/>
</dbReference>
<dbReference type="Proteomes" id="UP000240317">
    <property type="component" value="Unassembled WGS sequence"/>
</dbReference>
<dbReference type="NCBIfam" id="TIGR01451">
    <property type="entry name" value="B_ant_repeat"/>
    <property type="match status" value="7"/>
</dbReference>
<evidence type="ECO:0000256" key="1">
    <source>
        <dbReference type="SAM" id="MobiDB-lite"/>
    </source>
</evidence>
<feature type="region of interest" description="Disordered" evidence="1">
    <location>
        <begin position="772"/>
        <end position="794"/>
    </location>
</feature>
<dbReference type="InterPro" id="IPR026466">
    <property type="entry name" value="Fim_isopep_form_D2_dom"/>
</dbReference>
<feature type="compositionally biased region" description="Low complexity" evidence="1">
    <location>
        <begin position="646"/>
        <end position="659"/>
    </location>
</feature>
<keyword evidence="5" id="KW-1185">Reference proteome</keyword>
<dbReference type="Gene3D" id="2.60.40.10">
    <property type="entry name" value="Immunoglobulins"/>
    <property type="match status" value="1"/>
</dbReference>
<dbReference type="Pfam" id="PF01345">
    <property type="entry name" value="DUF11"/>
    <property type="match status" value="6"/>
</dbReference>
<dbReference type="Gene3D" id="2.60.40.740">
    <property type="match status" value="2"/>
</dbReference>
<feature type="region of interest" description="Disordered" evidence="1">
    <location>
        <begin position="638"/>
        <end position="659"/>
    </location>
</feature>
<evidence type="ECO:0000313" key="4">
    <source>
        <dbReference type="EMBL" id="PTA67414.1"/>
    </source>
</evidence>
<dbReference type="InterPro" id="IPR051172">
    <property type="entry name" value="Chlamydia_OmcB"/>
</dbReference>
<dbReference type="EMBL" id="PYSV01000012">
    <property type="protein sequence ID" value="PTA67414.1"/>
    <property type="molecule type" value="Genomic_DNA"/>
</dbReference>
<dbReference type="InterPro" id="IPR047589">
    <property type="entry name" value="DUF11_rpt"/>
</dbReference>
<feature type="domain" description="DUF11" evidence="3">
    <location>
        <begin position="667"/>
        <end position="792"/>
    </location>
</feature>
<feature type="domain" description="DUF11" evidence="3">
    <location>
        <begin position="935"/>
        <end position="1061"/>
    </location>
</feature>
<gene>
    <name evidence="4" type="ORF">C8263_12645</name>
</gene>
<organism evidence="4 5">
    <name type="scientific">Deinococcus arcticus</name>
    <dbReference type="NCBI Taxonomy" id="2136176"/>
    <lineage>
        <taxon>Bacteria</taxon>
        <taxon>Thermotogati</taxon>
        <taxon>Deinococcota</taxon>
        <taxon>Deinococci</taxon>
        <taxon>Deinococcales</taxon>
        <taxon>Deinococcaceae</taxon>
        <taxon>Deinococcus</taxon>
    </lineage>
</organism>
<accession>A0A2T3W6K8</accession>
<feature type="region of interest" description="Disordered" evidence="1">
    <location>
        <begin position="909"/>
        <end position="929"/>
    </location>
</feature>
<feature type="domain" description="DUF11" evidence="3">
    <location>
        <begin position="1203"/>
        <end position="1322"/>
    </location>
</feature>
<proteinExistence type="predicted"/>
<dbReference type="InterPro" id="IPR001434">
    <property type="entry name" value="OmcB-like_DUF11"/>
</dbReference>
<sequence>MGLFSKRWLMTTVAGLGLALSGLGQAQTNTPISGTPRVQQTGRIDYVALGASFRVGNGNTNPLCTVKTGAATTAVGNSANAKAEVVANYAELLNTSRSASQLVPTTTGTTVRAAYLYWVASQIDDVVANADGQVSFVVNGVANSVTASRIWTGVNRNGGSMGAFADVTSLVQGSPNSTMRMDGLDIQINSEECSGGNVHGSWTLYIVYENPGLSTKQISFYDGLNYIGGSGAAGVPSVSIPASGFNVPNAGSLDRVSKITAMAADGDFDATGDSLSLQSNLNATATTLSSPNRAAGNFFVGAVSVTDESGVDILQGGSTNTGASATGALDIATFIAPTSVIPAGTTTITGTIASPTGERILAHSLVLMANASNPNVRLVKTIEGGATTITNGDSLRYILTVDNAQGVTEALNVVTVDTLPQGLTYNSTEISYDGGTTWATLTGVTTSVSGGVTTITTPSVRRIDPDGKVWGGTSAIATQLGTQNVRYRITATANGAVFGNVTNSATATSGVTETTTVADNTGTRDVTINRRTNLAITKTNSVSALNAGGTTTYTVRVTNNGPDTVTGAVLRDAAATGLTKTAVACSATPGQCSTAPTITQLESAGGFALPALNSGQFFEITVTATVNATSGSVTNTATVAAPSGATDPDTTNNSASDTDTVTPVANLAITKTDSVTAVNAGGTTTYTIRVTNNGPSPVTGAVLRDAAATGLTKGAVACSATPGQCTAGTTPTAAQLEGAGGFALPALNSGQFYELSLTATVTATSGSVTNTATVAAPSGTTDPDTTNNSASDTDTVTPVANLAITKTNNVTAVNAGSTTTYTIRVTNGGPSSVTGAILKDAAATGLIKGTVTCSGATGNTCAAAPTAGQLESGSGFALPALANGAFYEITLTATVTATGGSVANTATVDAPTGTVDPTPGNNTATDTDTVTPVADLSITKTDGVTAVNAGGTTTYTIRVTNNGPSPVTGAVLRDAAATGLTKGAVACSGTPGQCTAGTTPTAAQLESAGGFALPALNSGQFFEITVTATVSAAATSVTNTATITAPTGTTDPVGGNNSASDTDTVTPVADLGITKTDGVSAVNTNGSTIYTIRVTNNGPSAVTGATLTDAAPAGLTFTAVACSGTPGQCTAGTTPSVTQLQSGYALPLLNSGAFYEIRVTATVTATSGSVANTATIAVPSGTTDPTPGNNSATDTNTVSATFDLAITKTGPAFAKPGETFAYTIRVSNTTATASGSVTVTDVLPAGLTFVSADNGGSYTAGTRTVTWTLTSVAGNANTDLTLTVTAPADATIRPVGGVKSVQNTASLVAAGDSNAANNTSAAVTTRFVLNDVAKRVRNVTADVRDNGGVARFGTTGGGKPGEVLEYCLDASNLGGADLPGYVLTDQVPGNVNALLTAYDAEEPSAATGFGVKVTRGGVTYRTSAADADTGTLTATGGTFGRGTLTLNLGTLAAGETATACFQTTIR</sequence>
<feature type="domain" description="DUF11" evidence="3">
    <location>
        <begin position="1070"/>
        <end position="1195"/>
    </location>
</feature>
<dbReference type="PANTHER" id="PTHR34819:SF3">
    <property type="entry name" value="CELL SURFACE PROTEIN"/>
    <property type="match status" value="1"/>
</dbReference>
<dbReference type="PANTHER" id="PTHR34819">
    <property type="entry name" value="LARGE CYSTEINE-RICH PERIPLASMIC PROTEIN OMCB"/>
    <property type="match status" value="1"/>
</dbReference>
<keyword evidence="2" id="KW-0732">Signal</keyword>
<feature type="chain" id="PRO_5015703420" description="DUF11 domain-containing protein" evidence="2">
    <location>
        <begin position="27"/>
        <end position="1466"/>
    </location>
</feature>
<dbReference type="NCBIfam" id="TIGR04226">
    <property type="entry name" value="RrgB_K2N_iso_D2"/>
    <property type="match status" value="1"/>
</dbReference>
<feature type="domain" description="DUF11" evidence="3">
    <location>
        <begin position="802"/>
        <end position="926"/>
    </location>
</feature>
<feature type="domain" description="DUF11" evidence="3">
    <location>
        <begin position="534"/>
        <end position="657"/>
    </location>
</feature>
<name>A0A2T3W6K8_9DEIO</name>